<proteinExistence type="predicted"/>
<dbReference type="SUPFAM" id="SSF52833">
    <property type="entry name" value="Thioredoxin-like"/>
    <property type="match status" value="1"/>
</dbReference>
<protein>
    <submittedName>
        <fullName evidence="1">NAD(P)H-dependent oxidoreductase subunit E</fullName>
    </submittedName>
</protein>
<accession>A0AAU8A252</accession>
<gene>
    <name evidence="1" type="ORF">NKE59_09170</name>
</gene>
<dbReference type="AlphaFoldDB" id="A0AAU8A252"/>
<dbReference type="InterPro" id="IPR036249">
    <property type="entry name" value="Thioredoxin-like_sf"/>
</dbReference>
<reference evidence="1" key="1">
    <citation type="submission" date="2022-06" db="EMBL/GenBank/DDBJ databases">
        <title>New Polynucleobacter species.</title>
        <authorList>
            <person name="Hahn M.W."/>
        </authorList>
    </citation>
    <scope>NUCLEOTIDE SEQUENCE</scope>
    <source>
        <strain evidence="1">UK-FUSCHL-C3</strain>
    </source>
</reference>
<dbReference type="RefSeq" id="WP_353438700.1">
    <property type="nucleotide sequence ID" value="NZ_CP099959.1"/>
</dbReference>
<sequence length="101" mass="11507">MSYQYHLFFCLNDRSNGDDCCIRHNSQALFDFTKKRVKELGLNGSGKVRVNKAGCLDHCANGPVMVVYPQGTWYSMIDTEDIEEIIQSHLVQGKPVERLLI</sequence>
<dbReference type="EMBL" id="CP099959">
    <property type="protein sequence ID" value="XCC57638.1"/>
    <property type="molecule type" value="Genomic_DNA"/>
</dbReference>
<dbReference type="Gene3D" id="3.40.30.10">
    <property type="entry name" value="Glutaredoxin"/>
    <property type="match status" value="1"/>
</dbReference>
<evidence type="ECO:0000313" key="1">
    <source>
        <dbReference type="EMBL" id="XCC57638.1"/>
    </source>
</evidence>
<dbReference type="CDD" id="cd02980">
    <property type="entry name" value="TRX_Fd_family"/>
    <property type="match status" value="1"/>
</dbReference>
<dbReference type="Pfam" id="PF01257">
    <property type="entry name" value="2Fe-2S_thioredx"/>
    <property type="match status" value="1"/>
</dbReference>
<name>A0AAU8A252_9BURK</name>
<organism evidence="1">
    <name type="scientific">Polynucleobacter sp. UK-FUSCHL-C3</name>
    <dbReference type="NCBI Taxonomy" id="2955208"/>
    <lineage>
        <taxon>Bacteria</taxon>
        <taxon>Pseudomonadati</taxon>
        <taxon>Pseudomonadota</taxon>
        <taxon>Betaproteobacteria</taxon>
        <taxon>Burkholderiales</taxon>
        <taxon>Burkholderiaceae</taxon>
        <taxon>Polynucleobacter</taxon>
    </lineage>
</organism>